<dbReference type="EMBL" id="MU005602">
    <property type="protein sequence ID" value="KAF2679658.1"/>
    <property type="molecule type" value="Genomic_DNA"/>
</dbReference>
<feature type="region of interest" description="Disordered" evidence="1">
    <location>
        <begin position="1"/>
        <end position="21"/>
    </location>
</feature>
<evidence type="ECO:0000313" key="2">
    <source>
        <dbReference type="EMBL" id="KAF2679658.1"/>
    </source>
</evidence>
<dbReference type="AlphaFoldDB" id="A0A6G1INI4"/>
<evidence type="ECO:0000313" key="3">
    <source>
        <dbReference type="Proteomes" id="UP000799291"/>
    </source>
</evidence>
<evidence type="ECO:0000256" key="1">
    <source>
        <dbReference type="SAM" id="MobiDB-lite"/>
    </source>
</evidence>
<sequence>MHAPPSFPLGRTLTYPATRPTPPYLFLAQPTPKTPKTRLQQVSSQMLTSPVSLARYRTRHCLFVRVDE</sequence>
<accession>A0A6G1INI4</accession>
<organism evidence="2 3">
    <name type="scientific">Lentithecium fluviatile CBS 122367</name>
    <dbReference type="NCBI Taxonomy" id="1168545"/>
    <lineage>
        <taxon>Eukaryota</taxon>
        <taxon>Fungi</taxon>
        <taxon>Dikarya</taxon>
        <taxon>Ascomycota</taxon>
        <taxon>Pezizomycotina</taxon>
        <taxon>Dothideomycetes</taxon>
        <taxon>Pleosporomycetidae</taxon>
        <taxon>Pleosporales</taxon>
        <taxon>Massarineae</taxon>
        <taxon>Lentitheciaceae</taxon>
        <taxon>Lentithecium</taxon>
    </lineage>
</organism>
<proteinExistence type="predicted"/>
<reference evidence="2" key="1">
    <citation type="journal article" date="2020" name="Stud. Mycol.">
        <title>101 Dothideomycetes genomes: a test case for predicting lifestyles and emergence of pathogens.</title>
        <authorList>
            <person name="Haridas S."/>
            <person name="Albert R."/>
            <person name="Binder M."/>
            <person name="Bloem J."/>
            <person name="Labutti K."/>
            <person name="Salamov A."/>
            <person name="Andreopoulos B."/>
            <person name="Baker S."/>
            <person name="Barry K."/>
            <person name="Bills G."/>
            <person name="Bluhm B."/>
            <person name="Cannon C."/>
            <person name="Castanera R."/>
            <person name="Culley D."/>
            <person name="Daum C."/>
            <person name="Ezra D."/>
            <person name="Gonzalez J."/>
            <person name="Henrissat B."/>
            <person name="Kuo A."/>
            <person name="Liang C."/>
            <person name="Lipzen A."/>
            <person name="Lutzoni F."/>
            <person name="Magnuson J."/>
            <person name="Mondo S."/>
            <person name="Nolan M."/>
            <person name="Ohm R."/>
            <person name="Pangilinan J."/>
            <person name="Park H.-J."/>
            <person name="Ramirez L."/>
            <person name="Alfaro M."/>
            <person name="Sun H."/>
            <person name="Tritt A."/>
            <person name="Yoshinaga Y."/>
            <person name="Zwiers L.-H."/>
            <person name="Turgeon B."/>
            <person name="Goodwin S."/>
            <person name="Spatafora J."/>
            <person name="Crous P."/>
            <person name="Grigoriev I."/>
        </authorList>
    </citation>
    <scope>NUCLEOTIDE SEQUENCE</scope>
    <source>
        <strain evidence="2">CBS 122367</strain>
    </source>
</reference>
<name>A0A6G1INI4_9PLEO</name>
<protein>
    <submittedName>
        <fullName evidence="2">Uncharacterized protein</fullName>
    </submittedName>
</protein>
<keyword evidence="3" id="KW-1185">Reference proteome</keyword>
<gene>
    <name evidence="2" type="ORF">K458DRAFT_115720</name>
</gene>
<dbReference type="Proteomes" id="UP000799291">
    <property type="component" value="Unassembled WGS sequence"/>
</dbReference>